<dbReference type="AlphaFoldDB" id="A0A0C3FYI5"/>
<keyword evidence="4" id="KW-0539">Nucleus</keyword>
<dbReference type="EMBL" id="KN832975">
    <property type="protein sequence ID" value="KIM89240.1"/>
    <property type="molecule type" value="Genomic_DNA"/>
</dbReference>
<dbReference type="InterPro" id="IPR051127">
    <property type="entry name" value="Fungal_SecMet_Regulators"/>
</dbReference>
<gene>
    <name evidence="7" type="ORF">PILCRDRAFT_813175</name>
</gene>
<accession>A0A0C3FYI5</accession>
<sequence>MDVCKGYFPSPTCLLPPTMMDSSNKHKRRIPQTLRRRALVSCDRCKKRRVRCLRAPDAHPEDACQSCLVSGVKCEATLPRKHRIYGSVETLSLRYRALDALVKGLFPDESTEVTETLFRLAEAHGIPMPSADDHTPSEHALNEWPSVCPSPMTGYSPHISIVAPNTPDNPFVSRPAKIAEEKLIPAPHGVSHYIGPSSSFGFAFAVRNMVAERHSAPDQHRPDHAHTALQSDFAGLRMSKALEPQAAEEDISLDEEDDEPEFEQVAAGQQERESRSPGLSPYIASVGEPTSRKKTVLASFLPSREVADALVEAFFQQVHPNYLLFHRGTFQLRYESIWSLVVNHAPEIELGWICSIFMVFVFGAQALEHHDKQQAAFLKRRYLGLVQSRLHHLINTTSLVNIQALLLLQLLQHNSSERNASWMLLGCASRMAIALGMHREGATGGFDPVEKEVRRRVWWTLYMFEQNLSMMLGRPSAIDDVEVNVSIPNEAMLDGGDCVPPEYIDYSLRLTRIASVIKRTIYAAPISRLQQDELPQTSVAKQLLLDLESWYHSLPSHLCVEGDSLAPKQRRAVLLLHINYYHTHALVTRPYLLRKVRLELDRQLQLEQRFPDIDADGLALGHSCGTSSRQAVVLLHQLATRGMLDGVAWLDTFYAYHGVLVLSLDFLARPRNVEDSPEDLMRKAAVRDVVDVICNTKLCPTFHILAQVAVQFARIVGILDDVPPTHEGHPGPQSAPQQFEPKAQEDIAGIINEWFQQDCTDVPWDFFELGGYGGMQNNLPYQPLTPFAPTFGTAYAGAGGEDAFGIEPFMSPNNSFANWGNINDVFTPPNLQVGGINRHLTA</sequence>
<dbReference type="GO" id="GO:0008270">
    <property type="term" value="F:zinc ion binding"/>
    <property type="evidence" value="ECO:0007669"/>
    <property type="project" value="InterPro"/>
</dbReference>
<dbReference type="PROSITE" id="PS50048">
    <property type="entry name" value="ZN2_CY6_FUNGAL_2"/>
    <property type="match status" value="1"/>
</dbReference>
<dbReference type="Pfam" id="PF04082">
    <property type="entry name" value="Fungal_trans"/>
    <property type="match status" value="1"/>
</dbReference>
<proteinExistence type="predicted"/>
<dbReference type="STRING" id="765440.A0A0C3FYI5"/>
<organism evidence="7 8">
    <name type="scientific">Piloderma croceum (strain F 1598)</name>
    <dbReference type="NCBI Taxonomy" id="765440"/>
    <lineage>
        <taxon>Eukaryota</taxon>
        <taxon>Fungi</taxon>
        <taxon>Dikarya</taxon>
        <taxon>Basidiomycota</taxon>
        <taxon>Agaricomycotina</taxon>
        <taxon>Agaricomycetes</taxon>
        <taxon>Agaricomycetidae</taxon>
        <taxon>Atheliales</taxon>
        <taxon>Atheliaceae</taxon>
        <taxon>Piloderma</taxon>
    </lineage>
</organism>
<evidence type="ECO:0000256" key="3">
    <source>
        <dbReference type="ARBA" id="ARBA00023163"/>
    </source>
</evidence>
<feature type="region of interest" description="Disordered" evidence="5">
    <location>
        <begin position="246"/>
        <end position="286"/>
    </location>
</feature>
<reference evidence="7 8" key="1">
    <citation type="submission" date="2014-04" db="EMBL/GenBank/DDBJ databases">
        <authorList>
            <consortium name="DOE Joint Genome Institute"/>
            <person name="Kuo A."/>
            <person name="Tarkka M."/>
            <person name="Buscot F."/>
            <person name="Kohler A."/>
            <person name="Nagy L.G."/>
            <person name="Floudas D."/>
            <person name="Copeland A."/>
            <person name="Barry K.W."/>
            <person name="Cichocki N."/>
            <person name="Veneault-Fourrey C."/>
            <person name="LaButti K."/>
            <person name="Lindquist E.A."/>
            <person name="Lipzen A."/>
            <person name="Lundell T."/>
            <person name="Morin E."/>
            <person name="Murat C."/>
            <person name="Sun H."/>
            <person name="Tunlid A."/>
            <person name="Henrissat B."/>
            <person name="Grigoriev I.V."/>
            <person name="Hibbett D.S."/>
            <person name="Martin F."/>
            <person name="Nordberg H.P."/>
            <person name="Cantor M.N."/>
            <person name="Hua S.X."/>
        </authorList>
    </citation>
    <scope>NUCLEOTIDE SEQUENCE [LARGE SCALE GENOMIC DNA]</scope>
    <source>
        <strain evidence="7 8">F 1598</strain>
    </source>
</reference>
<dbReference type="OrthoDB" id="4934715at2759"/>
<evidence type="ECO:0000256" key="4">
    <source>
        <dbReference type="ARBA" id="ARBA00023242"/>
    </source>
</evidence>
<keyword evidence="3" id="KW-0804">Transcription</keyword>
<feature type="domain" description="Zn(2)-C6 fungal-type" evidence="6">
    <location>
        <begin position="41"/>
        <end position="74"/>
    </location>
</feature>
<reference evidence="8" key="2">
    <citation type="submission" date="2015-01" db="EMBL/GenBank/DDBJ databases">
        <title>Evolutionary Origins and Diversification of the Mycorrhizal Mutualists.</title>
        <authorList>
            <consortium name="DOE Joint Genome Institute"/>
            <consortium name="Mycorrhizal Genomics Consortium"/>
            <person name="Kohler A."/>
            <person name="Kuo A."/>
            <person name="Nagy L.G."/>
            <person name="Floudas D."/>
            <person name="Copeland A."/>
            <person name="Barry K.W."/>
            <person name="Cichocki N."/>
            <person name="Veneault-Fourrey C."/>
            <person name="LaButti K."/>
            <person name="Lindquist E.A."/>
            <person name="Lipzen A."/>
            <person name="Lundell T."/>
            <person name="Morin E."/>
            <person name="Murat C."/>
            <person name="Riley R."/>
            <person name="Ohm R."/>
            <person name="Sun H."/>
            <person name="Tunlid A."/>
            <person name="Henrissat B."/>
            <person name="Grigoriev I.V."/>
            <person name="Hibbett D.S."/>
            <person name="Martin F."/>
        </authorList>
    </citation>
    <scope>NUCLEOTIDE SEQUENCE [LARGE SCALE GENOMIC DNA]</scope>
    <source>
        <strain evidence="8">F 1598</strain>
    </source>
</reference>
<dbReference type="Gene3D" id="4.10.240.10">
    <property type="entry name" value="Zn(2)-C6 fungal-type DNA-binding domain"/>
    <property type="match status" value="1"/>
</dbReference>
<evidence type="ECO:0000313" key="8">
    <source>
        <dbReference type="Proteomes" id="UP000054166"/>
    </source>
</evidence>
<dbReference type="CDD" id="cd00067">
    <property type="entry name" value="GAL4"/>
    <property type="match status" value="1"/>
</dbReference>
<dbReference type="HOGENOM" id="CLU_011777_0_0_1"/>
<dbReference type="CDD" id="cd12148">
    <property type="entry name" value="fungal_TF_MHR"/>
    <property type="match status" value="1"/>
</dbReference>
<evidence type="ECO:0000256" key="5">
    <source>
        <dbReference type="SAM" id="MobiDB-lite"/>
    </source>
</evidence>
<dbReference type="Proteomes" id="UP000054166">
    <property type="component" value="Unassembled WGS sequence"/>
</dbReference>
<dbReference type="PANTHER" id="PTHR47424">
    <property type="entry name" value="REGULATORY PROTEIN GAL4"/>
    <property type="match status" value="1"/>
</dbReference>
<name>A0A0C3FYI5_PILCF</name>
<keyword evidence="8" id="KW-1185">Reference proteome</keyword>
<dbReference type="InParanoid" id="A0A0C3FYI5"/>
<dbReference type="GO" id="GO:0006351">
    <property type="term" value="P:DNA-templated transcription"/>
    <property type="evidence" value="ECO:0007669"/>
    <property type="project" value="InterPro"/>
</dbReference>
<dbReference type="PANTHER" id="PTHR47424:SF6">
    <property type="entry name" value="PROLINE UTILIZATION TRANS-ACTIVATOR"/>
    <property type="match status" value="1"/>
</dbReference>
<dbReference type="SMART" id="SM00906">
    <property type="entry name" value="Fungal_trans"/>
    <property type="match status" value="1"/>
</dbReference>
<evidence type="ECO:0000256" key="2">
    <source>
        <dbReference type="ARBA" id="ARBA00023015"/>
    </source>
</evidence>
<dbReference type="FunCoup" id="A0A0C3FYI5">
    <property type="interactions" value="2"/>
</dbReference>
<dbReference type="InterPro" id="IPR001138">
    <property type="entry name" value="Zn2Cys6_DnaBD"/>
</dbReference>
<dbReference type="GO" id="GO:0003677">
    <property type="term" value="F:DNA binding"/>
    <property type="evidence" value="ECO:0007669"/>
    <property type="project" value="InterPro"/>
</dbReference>
<evidence type="ECO:0000259" key="6">
    <source>
        <dbReference type="PROSITE" id="PS50048"/>
    </source>
</evidence>
<dbReference type="SUPFAM" id="SSF57701">
    <property type="entry name" value="Zn2/Cys6 DNA-binding domain"/>
    <property type="match status" value="1"/>
</dbReference>
<feature type="compositionally biased region" description="Acidic residues" evidence="5">
    <location>
        <begin position="246"/>
        <end position="262"/>
    </location>
</feature>
<evidence type="ECO:0000313" key="7">
    <source>
        <dbReference type="EMBL" id="KIM89240.1"/>
    </source>
</evidence>
<dbReference type="InterPro" id="IPR036864">
    <property type="entry name" value="Zn2-C6_fun-type_DNA-bd_sf"/>
</dbReference>
<keyword evidence="2" id="KW-0805">Transcription regulation</keyword>
<dbReference type="Pfam" id="PF00172">
    <property type="entry name" value="Zn_clus"/>
    <property type="match status" value="1"/>
</dbReference>
<keyword evidence="1" id="KW-0479">Metal-binding</keyword>
<dbReference type="SMART" id="SM00066">
    <property type="entry name" value="GAL4"/>
    <property type="match status" value="1"/>
</dbReference>
<dbReference type="InterPro" id="IPR007219">
    <property type="entry name" value="XnlR_reg_dom"/>
</dbReference>
<evidence type="ECO:0000256" key="1">
    <source>
        <dbReference type="ARBA" id="ARBA00022723"/>
    </source>
</evidence>
<dbReference type="GO" id="GO:0000981">
    <property type="term" value="F:DNA-binding transcription factor activity, RNA polymerase II-specific"/>
    <property type="evidence" value="ECO:0007669"/>
    <property type="project" value="InterPro"/>
</dbReference>
<dbReference type="PROSITE" id="PS00463">
    <property type="entry name" value="ZN2_CY6_FUNGAL_1"/>
    <property type="match status" value="1"/>
</dbReference>
<protein>
    <recommendedName>
        <fullName evidence="6">Zn(2)-C6 fungal-type domain-containing protein</fullName>
    </recommendedName>
</protein>